<reference evidence="5" key="1">
    <citation type="journal article" date="2020" name="Genome Biol.">
        <title>Gamete binning: chromosome-level and haplotype-resolved genome assembly enabled by high-throughput single-cell sequencing of gamete genomes.</title>
        <authorList>
            <person name="Campoy J.A."/>
            <person name="Sun H."/>
            <person name="Goel M."/>
            <person name="Jiao W.-B."/>
            <person name="Folz-Donahue K."/>
            <person name="Wang N."/>
            <person name="Rubio M."/>
            <person name="Liu C."/>
            <person name="Kukat C."/>
            <person name="Ruiz D."/>
            <person name="Huettel B."/>
            <person name="Schneeberger K."/>
        </authorList>
    </citation>
    <scope>NUCLEOTIDE SEQUENCE [LARGE SCALE GENOMIC DNA]</scope>
    <source>
        <strain evidence="5">cv. Rojo Pasion</strain>
    </source>
</reference>
<keyword evidence="5" id="KW-1185">Reference proteome</keyword>
<feature type="region of interest" description="Disordered" evidence="1">
    <location>
        <begin position="1"/>
        <end position="46"/>
    </location>
</feature>
<reference evidence="3 4" key="2">
    <citation type="submission" date="2020-05" db="EMBL/GenBank/DDBJ databases">
        <authorList>
            <person name="Campoy J."/>
            <person name="Schneeberger K."/>
            <person name="Spophaly S."/>
        </authorList>
    </citation>
    <scope>NUCLEOTIDE SEQUENCE [LARGE SCALE GENOMIC DNA]</scope>
    <source>
        <strain evidence="3">PruArmRojPasFocal</strain>
    </source>
</reference>
<dbReference type="Proteomes" id="UP000507245">
    <property type="component" value="Unassembled WGS sequence"/>
</dbReference>
<sequence length="59" mass="6298">MQPAPGEMADKPSDVSAGTAQSRRSYLPAHRLATSPPRPGDSGLSVCWRAQPRRCTAGY</sequence>
<accession>A0A6J5WN00</accession>
<evidence type="ECO:0000313" key="2">
    <source>
        <dbReference type="EMBL" id="CAB4272450.1"/>
    </source>
</evidence>
<gene>
    <name evidence="2" type="ORF">CURHAP_LOCUS19044</name>
    <name evidence="3" type="ORF">ORAREDHAP_LOCUS18880</name>
</gene>
<dbReference type="Proteomes" id="UP000507222">
    <property type="component" value="Unassembled WGS sequence"/>
</dbReference>
<protein>
    <submittedName>
        <fullName evidence="3">Uncharacterized protein</fullName>
    </submittedName>
</protein>
<evidence type="ECO:0000313" key="5">
    <source>
        <dbReference type="Proteomes" id="UP000507245"/>
    </source>
</evidence>
<evidence type="ECO:0000256" key="1">
    <source>
        <dbReference type="SAM" id="MobiDB-lite"/>
    </source>
</evidence>
<dbReference type="AlphaFoldDB" id="A0A6J5WN00"/>
<dbReference type="EMBL" id="CAEKKB010000003">
    <property type="protein sequence ID" value="CAB4302969.1"/>
    <property type="molecule type" value="Genomic_DNA"/>
</dbReference>
<dbReference type="EMBL" id="CAEKDK010000003">
    <property type="protein sequence ID" value="CAB4272450.1"/>
    <property type="molecule type" value="Genomic_DNA"/>
</dbReference>
<evidence type="ECO:0000313" key="3">
    <source>
        <dbReference type="EMBL" id="CAB4302969.1"/>
    </source>
</evidence>
<name>A0A6J5WN00_PRUAR</name>
<evidence type="ECO:0000313" key="4">
    <source>
        <dbReference type="Proteomes" id="UP000507222"/>
    </source>
</evidence>
<proteinExistence type="predicted"/>
<organism evidence="3 5">
    <name type="scientific">Prunus armeniaca</name>
    <name type="common">Apricot</name>
    <name type="synonym">Armeniaca vulgaris</name>
    <dbReference type="NCBI Taxonomy" id="36596"/>
    <lineage>
        <taxon>Eukaryota</taxon>
        <taxon>Viridiplantae</taxon>
        <taxon>Streptophyta</taxon>
        <taxon>Embryophyta</taxon>
        <taxon>Tracheophyta</taxon>
        <taxon>Spermatophyta</taxon>
        <taxon>Magnoliopsida</taxon>
        <taxon>eudicotyledons</taxon>
        <taxon>Gunneridae</taxon>
        <taxon>Pentapetalae</taxon>
        <taxon>rosids</taxon>
        <taxon>fabids</taxon>
        <taxon>Rosales</taxon>
        <taxon>Rosaceae</taxon>
        <taxon>Amygdaloideae</taxon>
        <taxon>Amygdaleae</taxon>
        <taxon>Prunus</taxon>
    </lineage>
</organism>